<dbReference type="Pfam" id="PF13607">
    <property type="entry name" value="Succ_CoA_lig"/>
    <property type="match status" value="1"/>
</dbReference>
<dbReference type="InterPro" id="IPR013815">
    <property type="entry name" value="ATP_grasp_subdomain_1"/>
</dbReference>
<keyword evidence="7" id="KW-1185">Reference proteome</keyword>
<keyword evidence="3" id="KW-0067">ATP-binding</keyword>
<dbReference type="InterPro" id="IPR003781">
    <property type="entry name" value="CoA-bd"/>
</dbReference>
<dbReference type="EMBL" id="CP044205">
    <property type="protein sequence ID" value="QFY43196.1"/>
    <property type="molecule type" value="Genomic_DNA"/>
</dbReference>
<dbReference type="Gene3D" id="3.40.50.261">
    <property type="entry name" value="Succinyl-CoA synthetase domains"/>
    <property type="match status" value="2"/>
</dbReference>
<dbReference type="Pfam" id="PF00583">
    <property type="entry name" value="Acetyltransf_1"/>
    <property type="match status" value="1"/>
</dbReference>
<keyword evidence="6" id="KW-0808">Transferase</keyword>
<dbReference type="Gene3D" id="3.30.1490.20">
    <property type="entry name" value="ATP-grasp fold, A domain"/>
    <property type="match status" value="1"/>
</dbReference>
<dbReference type="InterPro" id="IPR032875">
    <property type="entry name" value="Succ_CoA_lig_flav_dom"/>
</dbReference>
<dbReference type="AlphaFoldDB" id="A0A5Q0BN67"/>
<dbReference type="PANTHER" id="PTHR43334">
    <property type="entry name" value="ACETATE--COA LIGASE [ADP-FORMING]"/>
    <property type="match status" value="1"/>
</dbReference>
<dbReference type="KEGG" id="mmob:F6R98_11680"/>
<evidence type="ECO:0000256" key="2">
    <source>
        <dbReference type="ARBA" id="ARBA00022741"/>
    </source>
</evidence>
<gene>
    <name evidence="6" type="ORF">F6R98_11680</name>
</gene>
<dbReference type="Pfam" id="PF13549">
    <property type="entry name" value="ATP-grasp_5"/>
    <property type="match status" value="1"/>
</dbReference>
<dbReference type="InterPro" id="IPR016102">
    <property type="entry name" value="Succinyl-CoA_synth-like"/>
</dbReference>
<name>A0A5Q0BN67_9GAMM</name>
<protein>
    <submittedName>
        <fullName evidence="6">Bifunctional acetate--CoA ligase family protein/GNAT family N-acetyltransferase</fullName>
    </submittedName>
</protein>
<keyword evidence="2" id="KW-0547">Nucleotide-binding</keyword>
<dbReference type="Gene3D" id="3.30.470.20">
    <property type="entry name" value="ATP-grasp fold, B domain"/>
    <property type="match status" value="1"/>
</dbReference>
<accession>A0A5Q0BN67</accession>
<dbReference type="SUPFAM" id="SSF56059">
    <property type="entry name" value="Glutathione synthetase ATP-binding domain-like"/>
    <property type="match status" value="1"/>
</dbReference>
<dbReference type="GO" id="GO:0016747">
    <property type="term" value="F:acyltransferase activity, transferring groups other than amino-acyl groups"/>
    <property type="evidence" value="ECO:0007669"/>
    <property type="project" value="InterPro"/>
</dbReference>
<comment type="similarity">
    <text evidence="4">In the N-terminal section; belongs to the acetate CoA ligase alpha subunit family.</text>
</comment>
<dbReference type="SUPFAM" id="SSF52210">
    <property type="entry name" value="Succinyl-CoA synthetase domains"/>
    <property type="match status" value="2"/>
</dbReference>
<dbReference type="PROSITE" id="PS51186">
    <property type="entry name" value="GNAT"/>
    <property type="match status" value="1"/>
</dbReference>
<dbReference type="Gene3D" id="3.40.630.30">
    <property type="match status" value="1"/>
</dbReference>
<dbReference type="FunCoup" id="A0A5Q0BN67">
    <property type="interactions" value="61"/>
</dbReference>
<keyword evidence="1 6" id="KW-0436">Ligase</keyword>
<dbReference type="RefSeq" id="WP_153249177.1">
    <property type="nucleotide sequence ID" value="NZ_CP044205.1"/>
</dbReference>
<dbReference type="Pfam" id="PF13380">
    <property type="entry name" value="CoA_binding_2"/>
    <property type="match status" value="1"/>
</dbReference>
<dbReference type="SMART" id="SM00881">
    <property type="entry name" value="CoA_binding"/>
    <property type="match status" value="1"/>
</dbReference>
<dbReference type="SUPFAM" id="SSF51735">
    <property type="entry name" value="NAD(P)-binding Rossmann-fold domains"/>
    <property type="match status" value="1"/>
</dbReference>
<dbReference type="Proteomes" id="UP000325755">
    <property type="component" value="Chromosome"/>
</dbReference>
<organism evidence="6 7">
    <name type="scientific">Candidatus Methylospira mobilis</name>
    <dbReference type="NCBI Taxonomy" id="1808979"/>
    <lineage>
        <taxon>Bacteria</taxon>
        <taxon>Pseudomonadati</taxon>
        <taxon>Pseudomonadota</taxon>
        <taxon>Gammaproteobacteria</taxon>
        <taxon>Methylococcales</taxon>
        <taxon>Methylococcaceae</taxon>
        <taxon>Candidatus Methylospira</taxon>
    </lineage>
</organism>
<dbReference type="InParanoid" id="A0A5Q0BN67"/>
<dbReference type="FunFam" id="3.30.1490.20:FF:000020">
    <property type="entry name" value="Protein lysine acetyltransferase"/>
    <property type="match status" value="1"/>
</dbReference>
<dbReference type="GO" id="GO:0005524">
    <property type="term" value="F:ATP binding"/>
    <property type="evidence" value="ECO:0007669"/>
    <property type="project" value="UniProtKB-KW"/>
</dbReference>
<evidence type="ECO:0000313" key="7">
    <source>
        <dbReference type="Proteomes" id="UP000325755"/>
    </source>
</evidence>
<dbReference type="Pfam" id="PF19045">
    <property type="entry name" value="Ligase_CoA_2"/>
    <property type="match status" value="1"/>
</dbReference>
<dbReference type="OrthoDB" id="9807426at2"/>
<feature type="domain" description="N-acetyltransferase" evidence="5">
    <location>
        <begin position="742"/>
        <end position="897"/>
    </location>
</feature>
<dbReference type="SUPFAM" id="SSF55729">
    <property type="entry name" value="Acyl-CoA N-acyltransferases (Nat)"/>
    <property type="match status" value="1"/>
</dbReference>
<dbReference type="GO" id="GO:0043758">
    <property type="term" value="F:acetate-CoA ligase (ADP-forming) activity"/>
    <property type="evidence" value="ECO:0007669"/>
    <property type="project" value="InterPro"/>
</dbReference>
<dbReference type="InterPro" id="IPR016181">
    <property type="entry name" value="Acyl_CoA_acyltransferase"/>
</dbReference>
<dbReference type="PANTHER" id="PTHR43334:SF1">
    <property type="entry name" value="3-HYDROXYPROPIONATE--COA LIGASE [ADP-FORMING]"/>
    <property type="match status" value="1"/>
</dbReference>
<evidence type="ECO:0000256" key="1">
    <source>
        <dbReference type="ARBA" id="ARBA00022598"/>
    </source>
</evidence>
<dbReference type="InterPro" id="IPR000182">
    <property type="entry name" value="GNAT_dom"/>
</dbReference>
<evidence type="ECO:0000259" key="5">
    <source>
        <dbReference type="PROSITE" id="PS51186"/>
    </source>
</evidence>
<sequence>MGKHYHVTGKHYLNALFSPQSIALFGASEKPNTVGGRVFANLLSGGFSGPVYPINPKYQTILDHTCYANVESIDQDIDLVIVATPAATVPEIIRSCGKRNVKAAIVLSAGFGEIEGGKALEHALLEAARDNGIRILGPNCLGFMRPALGLNATFSNNISHAGNLALVSQSGAICTAVLDWADSHQIGLSSMVSIGDANDLDFGDILDYLALDPETEGVLLYIEGIRNARSFMSGLRALARIKPVIVIKAGRHPEGSKAALSHTGSLVGADDVFDAALSRAGVVRAYTIEQLFSAARLLSSSCRIRGNRLAIITNAGGPGVMATDCAVEQGIQLAEISEATRSKLDSVLPAHWSRNNPIDILGDATPDRYRTAVEICLADEGVDGVLVMLTPQAMTAPAQAAEAVVEAASKQDKPVLTCWMGERLVAEGREVFIKSQVPTFSNPESALQAFGFLAQFQHNQALLMQVPGPLEATDAPDVEGARLIIECALAENRRLLSGLETRAVLRAFNINMLPAMPARTPNEALAVTEYLGAPVAMKILSPDITHKSDVGGVRLGINSAQAARQAYAEMLDNVKQHNPDATLEGVSIEKMYTGANGREILIGVINDPIFGPVVTCGSGGIAVEVLRDRVIALPPLNAAIAHSMISRTRVAKLLGRFRHLPPANIDALVSVLLGVSAMVCELPEIQEMDINPLMVDDEGAWSLDARIVVGNHANMHHYSHMAVHPYPTKWIQNIQLSDGTGIVLRPIRPEDANMVKDFVRSMSPEARYFRFMDTVKELSPTMLMRFTQLDYAREFAFIAVLEQGEFEAPLGIARYVGNPDHESGEFDIGVADDWQHKGIGTRLMTCLMQAAREQGLHAITADVLVSNTKMTRLLGDLGFDSHTSSNDPSLLRVSKKL</sequence>
<evidence type="ECO:0000313" key="6">
    <source>
        <dbReference type="EMBL" id="QFY43196.1"/>
    </source>
</evidence>
<evidence type="ECO:0000256" key="3">
    <source>
        <dbReference type="ARBA" id="ARBA00022840"/>
    </source>
</evidence>
<proteinExistence type="inferred from homology"/>
<dbReference type="InterPro" id="IPR043938">
    <property type="entry name" value="Ligase_CoA_dom"/>
</dbReference>
<dbReference type="InterPro" id="IPR036291">
    <property type="entry name" value="NAD(P)-bd_dom_sf"/>
</dbReference>
<evidence type="ECO:0000256" key="4">
    <source>
        <dbReference type="ARBA" id="ARBA00060888"/>
    </source>
</evidence>
<dbReference type="InterPro" id="IPR051538">
    <property type="entry name" value="Acyl-CoA_Synth/Transferase"/>
</dbReference>
<dbReference type="CDD" id="cd04301">
    <property type="entry name" value="NAT_SF"/>
    <property type="match status" value="1"/>
</dbReference>
<reference evidence="6 7" key="1">
    <citation type="submission" date="2019-09" db="EMBL/GenBank/DDBJ databases">
        <title>Ecophysiology of the spiral-shaped methanotroph Methylospira mobilis as revealed by the complete genome sequence.</title>
        <authorList>
            <person name="Oshkin I.Y."/>
            <person name="Dedysh S.N."/>
            <person name="Miroshnikov K."/>
            <person name="Danilova O.V."/>
            <person name="Hakobyan A."/>
            <person name="Liesack W."/>
        </authorList>
    </citation>
    <scope>NUCLEOTIDE SEQUENCE [LARGE SCALE GENOMIC DNA]</scope>
    <source>
        <strain evidence="6 7">Shm1</strain>
    </source>
</reference>
<dbReference type="Gene3D" id="3.40.50.720">
    <property type="entry name" value="NAD(P)-binding Rossmann-like Domain"/>
    <property type="match status" value="1"/>
</dbReference>